<dbReference type="Pfam" id="PF13715">
    <property type="entry name" value="CarbopepD_reg_2"/>
    <property type="match status" value="1"/>
</dbReference>
<keyword evidence="1" id="KW-0732">Signal</keyword>
<organism evidence="2 3">
    <name type="scientific">Autumnicola tepida</name>
    <dbReference type="NCBI Taxonomy" id="3075595"/>
    <lineage>
        <taxon>Bacteria</taxon>
        <taxon>Pseudomonadati</taxon>
        <taxon>Bacteroidota</taxon>
        <taxon>Flavobacteriia</taxon>
        <taxon>Flavobacteriales</taxon>
        <taxon>Flavobacteriaceae</taxon>
        <taxon>Autumnicola</taxon>
    </lineage>
</organism>
<sequence>MRSPLFIFYFLLIYTSIACSQEKLTGTIYNAQDSSAVFGASVYFDGTSVGVASNENGSFTLQKPPEMTAPLVISSLGFETMIISNYNAYTSVLPPVYLKPSEENLETVTIEADPWTRKKKLDIFRKEFIGTSPEAKKCTIKNEAAIKLNYRPSTETLTAFSNEPIIIVNKFLGYQIKYDLRNFEVQFDTGSSGIQFLHFTYYDGTSFFKELKEEPKRKILGHRSSTYKGSVLHFMRSLAVKSLEENGFEIYHERFKVAPYKFFKLMRYADLTRVELLTEKIVILYNHSEQSSMSTEGPFVIDGFGNHSPPQNIIFSGRMSSGRIAHMLPLNYMR</sequence>
<dbReference type="InterPro" id="IPR008969">
    <property type="entry name" value="CarboxyPept-like_regulatory"/>
</dbReference>
<dbReference type="Proteomes" id="UP001262889">
    <property type="component" value="Unassembled WGS sequence"/>
</dbReference>
<name>A0ABU3CE44_9FLAO</name>
<evidence type="ECO:0000313" key="3">
    <source>
        <dbReference type="Proteomes" id="UP001262889"/>
    </source>
</evidence>
<dbReference type="PROSITE" id="PS51257">
    <property type="entry name" value="PROKAR_LIPOPROTEIN"/>
    <property type="match status" value="1"/>
</dbReference>
<evidence type="ECO:0000313" key="2">
    <source>
        <dbReference type="EMBL" id="MDT0644613.1"/>
    </source>
</evidence>
<feature type="signal peptide" evidence="1">
    <location>
        <begin position="1"/>
        <end position="20"/>
    </location>
</feature>
<protein>
    <submittedName>
        <fullName evidence="2">Carboxypeptidase-like regulatory domain-containing protein</fullName>
    </submittedName>
</protein>
<dbReference type="SUPFAM" id="SSF49464">
    <property type="entry name" value="Carboxypeptidase regulatory domain-like"/>
    <property type="match status" value="1"/>
</dbReference>
<comment type="caution">
    <text evidence="2">The sequence shown here is derived from an EMBL/GenBank/DDBJ whole genome shotgun (WGS) entry which is preliminary data.</text>
</comment>
<reference evidence="2 3" key="1">
    <citation type="submission" date="2023-09" db="EMBL/GenBank/DDBJ databases">
        <authorList>
            <person name="Rey-Velasco X."/>
        </authorList>
    </citation>
    <scope>NUCLEOTIDE SEQUENCE [LARGE SCALE GENOMIC DNA]</scope>
    <source>
        <strain evidence="2 3">F363</strain>
    </source>
</reference>
<accession>A0ABU3CE44</accession>
<keyword evidence="3" id="KW-1185">Reference proteome</keyword>
<proteinExistence type="predicted"/>
<dbReference type="RefSeq" id="WP_311536229.1">
    <property type="nucleotide sequence ID" value="NZ_JAVRHQ010000030.1"/>
</dbReference>
<feature type="chain" id="PRO_5047415374" evidence="1">
    <location>
        <begin position="21"/>
        <end position="334"/>
    </location>
</feature>
<dbReference type="EMBL" id="JAVRHQ010000030">
    <property type="protein sequence ID" value="MDT0644613.1"/>
    <property type="molecule type" value="Genomic_DNA"/>
</dbReference>
<gene>
    <name evidence="2" type="ORF">RM553_17370</name>
</gene>
<evidence type="ECO:0000256" key="1">
    <source>
        <dbReference type="SAM" id="SignalP"/>
    </source>
</evidence>